<dbReference type="Gene3D" id="1.10.1220.10">
    <property type="entry name" value="Met repressor-like"/>
    <property type="match status" value="1"/>
</dbReference>
<dbReference type="InterPro" id="IPR013321">
    <property type="entry name" value="Arc_rbn_hlx_hlx"/>
</dbReference>
<dbReference type="Pfam" id="PF21217">
    <property type="entry name" value="PaaA2"/>
    <property type="match status" value="1"/>
</dbReference>
<evidence type="ECO:0000313" key="4">
    <source>
        <dbReference type="EMBL" id="MDR6294078.1"/>
    </source>
</evidence>
<sequence length="102" mass="11153">MTASALIQTRIDPALRDKASLVLAQMGLTVSDAVRMLLTRVANEGALPAGLAVDPATHDAWVRAKVREALDDPRPDIPHEEVEARFAARRAETRRRLATDKS</sequence>
<keyword evidence="2" id="KW-1277">Toxin-antitoxin system</keyword>
<gene>
    <name evidence="4" type="ORF">E9232_006632</name>
</gene>
<evidence type="ECO:0000313" key="5">
    <source>
        <dbReference type="Proteomes" id="UP001262410"/>
    </source>
</evidence>
<dbReference type="RefSeq" id="WP_309801495.1">
    <property type="nucleotide sequence ID" value="NZ_JAVDPW010000016.1"/>
</dbReference>
<dbReference type="Proteomes" id="UP001262410">
    <property type="component" value="Unassembled WGS sequence"/>
</dbReference>
<dbReference type="Gene3D" id="6.20.450.20">
    <property type="match status" value="1"/>
</dbReference>
<dbReference type="InterPro" id="IPR048851">
    <property type="entry name" value="PaaA2_dom"/>
</dbReference>
<organism evidence="4 5">
    <name type="scientific">Inquilinus ginsengisoli</name>
    <dbReference type="NCBI Taxonomy" id="363840"/>
    <lineage>
        <taxon>Bacteria</taxon>
        <taxon>Pseudomonadati</taxon>
        <taxon>Pseudomonadota</taxon>
        <taxon>Alphaproteobacteria</taxon>
        <taxon>Rhodospirillales</taxon>
        <taxon>Rhodospirillaceae</taxon>
        <taxon>Inquilinus</taxon>
    </lineage>
</organism>
<evidence type="ECO:0000256" key="1">
    <source>
        <dbReference type="ARBA" id="ARBA00010562"/>
    </source>
</evidence>
<protein>
    <submittedName>
        <fullName evidence="4">DNA-damage-inducible protein J</fullName>
    </submittedName>
</protein>
<evidence type="ECO:0000259" key="3">
    <source>
        <dbReference type="Pfam" id="PF21217"/>
    </source>
</evidence>
<proteinExistence type="inferred from homology"/>
<dbReference type="PANTHER" id="PTHR38781:SF1">
    <property type="entry name" value="ANTITOXIN DINJ-RELATED"/>
    <property type="match status" value="1"/>
</dbReference>
<dbReference type="NCBIfam" id="TIGR02384">
    <property type="entry name" value="RelB_DinJ"/>
    <property type="match status" value="1"/>
</dbReference>
<keyword evidence="5" id="KW-1185">Reference proteome</keyword>
<dbReference type="EMBL" id="JAVDPW010000016">
    <property type="protein sequence ID" value="MDR6294078.1"/>
    <property type="molecule type" value="Genomic_DNA"/>
</dbReference>
<feature type="domain" description="Stability determinant" evidence="3">
    <location>
        <begin position="56"/>
        <end position="82"/>
    </location>
</feature>
<comment type="similarity">
    <text evidence="1">Belongs to the RelB/DinJ antitoxin family.</text>
</comment>
<reference evidence="4 5" key="1">
    <citation type="submission" date="2023-07" db="EMBL/GenBank/DDBJ databases">
        <title>Sorghum-associated microbial communities from plants grown in Nebraska, USA.</title>
        <authorList>
            <person name="Schachtman D."/>
        </authorList>
    </citation>
    <scope>NUCLEOTIDE SEQUENCE [LARGE SCALE GENOMIC DNA]</scope>
    <source>
        <strain evidence="4 5">584</strain>
    </source>
</reference>
<dbReference type="Pfam" id="PF04221">
    <property type="entry name" value="RelB"/>
    <property type="match status" value="1"/>
</dbReference>
<comment type="caution">
    <text evidence="4">The sequence shown here is derived from an EMBL/GenBank/DDBJ whole genome shotgun (WGS) entry which is preliminary data.</text>
</comment>
<evidence type="ECO:0000256" key="2">
    <source>
        <dbReference type="ARBA" id="ARBA00022649"/>
    </source>
</evidence>
<name>A0ABU1JZN4_9PROT</name>
<accession>A0ABU1JZN4</accession>
<dbReference type="PANTHER" id="PTHR38781">
    <property type="entry name" value="ANTITOXIN DINJ-RELATED"/>
    <property type="match status" value="1"/>
</dbReference>
<dbReference type="InterPro" id="IPR007337">
    <property type="entry name" value="RelB/DinJ"/>
</dbReference>